<dbReference type="STRING" id="1173020.Cha6605_0918"/>
<sequence>MTIAPTPEEIRLHEAQAHAAYWRRWGPYLSDRQ</sequence>
<reference evidence="1 2" key="1">
    <citation type="submission" date="2012-05" db="EMBL/GenBank/DDBJ databases">
        <title>Finished chromosome of genome of Chamaesiphon sp. PCC 6605.</title>
        <authorList>
            <consortium name="US DOE Joint Genome Institute"/>
            <person name="Gugger M."/>
            <person name="Coursin T."/>
            <person name="Rippka R."/>
            <person name="Tandeau De Marsac N."/>
            <person name="Huntemann M."/>
            <person name="Wei C.-L."/>
            <person name="Han J."/>
            <person name="Detter J.C."/>
            <person name="Han C."/>
            <person name="Tapia R."/>
            <person name="Chen A."/>
            <person name="Kyrpides N."/>
            <person name="Mavromatis K."/>
            <person name="Markowitz V."/>
            <person name="Szeto E."/>
            <person name="Ivanova N."/>
            <person name="Pagani I."/>
            <person name="Pati A."/>
            <person name="Goodwin L."/>
            <person name="Nordberg H.P."/>
            <person name="Cantor M.N."/>
            <person name="Hua S.X."/>
            <person name="Woyke T."/>
            <person name="Kerfeld C.A."/>
        </authorList>
    </citation>
    <scope>NUCLEOTIDE SEQUENCE [LARGE SCALE GENOMIC DNA]</scope>
    <source>
        <strain evidence="2">ATCC 27169 / PCC 6605</strain>
    </source>
</reference>
<dbReference type="HOGENOM" id="CLU_3381190_0_0_3"/>
<proteinExistence type="predicted"/>
<evidence type="ECO:0000313" key="2">
    <source>
        <dbReference type="Proteomes" id="UP000010366"/>
    </source>
</evidence>
<dbReference type="AlphaFoldDB" id="K9UCK5"/>
<keyword evidence="2" id="KW-1185">Reference proteome</keyword>
<organism evidence="1 2">
    <name type="scientific">Chamaesiphon minutus (strain ATCC 27169 / PCC 6605)</name>
    <dbReference type="NCBI Taxonomy" id="1173020"/>
    <lineage>
        <taxon>Bacteria</taxon>
        <taxon>Bacillati</taxon>
        <taxon>Cyanobacteriota</taxon>
        <taxon>Cyanophyceae</taxon>
        <taxon>Gomontiellales</taxon>
        <taxon>Chamaesiphonaceae</taxon>
        <taxon>Chamaesiphon</taxon>
    </lineage>
</organism>
<evidence type="ECO:0000313" key="1">
    <source>
        <dbReference type="EMBL" id="AFY92176.1"/>
    </source>
</evidence>
<name>K9UCK5_CHAP6</name>
<protein>
    <submittedName>
        <fullName evidence="1">Uncharacterized protein</fullName>
    </submittedName>
</protein>
<dbReference type="Proteomes" id="UP000010366">
    <property type="component" value="Chromosome"/>
</dbReference>
<gene>
    <name evidence="1" type="ORF">Cha6605_0918</name>
</gene>
<accession>K9UCK5</accession>
<dbReference type="KEGG" id="cmp:Cha6605_0918"/>
<dbReference type="EMBL" id="CP003600">
    <property type="protein sequence ID" value="AFY92176.1"/>
    <property type="molecule type" value="Genomic_DNA"/>
</dbReference>